<dbReference type="InterPro" id="IPR011009">
    <property type="entry name" value="Kinase-like_dom_sf"/>
</dbReference>
<dbReference type="GO" id="GO:0004672">
    <property type="term" value="F:protein kinase activity"/>
    <property type="evidence" value="ECO:0007669"/>
    <property type="project" value="InterPro"/>
</dbReference>
<organism evidence="2 3">
    <name type="scientific">Penicillium salamii</name>
    <dbReference type="NCBI Taxonomy" id="1612424"/>
    <lineage>
        <taxon>Eukaryota</taxon>
        <taxon>Fungi</taxon>
        <taxon>Dikarya</taxon>
        <taxon>Ascomycota</taxon>
        <taxon>Pezizomycotina</taxon>
        <taxon>Eurotiomycetes</taxon>
        <taxon>Eurotiomycetidae</taxon>
        <taxon>Eurotiales</taxon>
        <taxon>Aspergillaceae</taxon>
        <taxon>Penicillium</taxon>
    </lineage>
</organism>
<dbReference type="OrthoDB" id="1911848at2759"/>
<reference evidence="2" key="1">
    <citation type="submission" date="2021-07" db="EMBL/GenBank/DDBJ databases">
        <authorList>
            <person name="Branca A.L. A."/>
        </authorList>
    </citation>
    <scope>NUCLEOTIDE SEQUENCE</scope>
</reference>
<sequence>MRTRYQLKLLQQVEGTLEEEHRNSQQETLQILLNKLQIAGQILDNVLIDADTKLGKDEIRMRKLKYSFKQQKIDNAIQDLESWHKVFDPSWYLIYRIPSRAIDTTLQSYSVDSTQITHTPIVSAQSLRKALQSNESSKPFAFLYEEGLESLQLRDIPLSTARIGQSRRSAKSPYIIERYEVYPEGNVRHLERDCRDLAKRLSFSNPLEFGLLNCKGVVKHKDKNANKSTFEALTFIFRVPAGCSQPRSLRECLKNIVRTESLSDRLGIAQDLVKAVNYVHTFGFVHKNIRPETILLFNNESSGPPGIGSAFLIGFADFRAAEGNTLKKGSSSWQKRLYQHPNRMGSNPEAYYIMQHDIYSLGCCLLGIGLWESLVDYEDDKALLPQTSEETGAILKFQVTR</sequence>
<dbReference type="PROSITE" id="PS50011">
    <property type="entry name" value="PROTEIN_KINASE_DOM"/>
    <property type="match status" value="1"/>
</dbReference>
<dbReference type="Gene3D" id="1.10.510.10">
    <property type="entry name" value="Transferase(Phosphotransferase) domain 1"/>
    <property type="match status" value="1"/>
</dbReference>
<keyword evidence="3" id="KW-1185">Reference proteome</keyword>
<evidence type="ECO:0000259" key="1">
    <source>
        <dbReference type="PROSITE" id="PS50011"/>
    </source>
</evidence>
<dbReference type="SUPFAM" id="SSF56112">
    <property type="entry name" value="Protein kinase-like (PK-like)"/>
    <property type="match status" value="1"/>
</dbReference>
<proteinExistence type="predicted"/>
<dbReference type="EMBL" id="CAJVPG010000468">
    <property type="protein sequence ID" value="CAG8431425.1"/>
    <property type="molecule type" value="Genomic_DNA"/>
</dbReference>
<comment type="caution">
    <text evidence="2">The sequence shown here is derived from an EMBL/GenBank/DDBJ whole genome shotgun (WGS) entry which is preliminary data.</text>
</comment>
<feature type="domain" description="Protein kinase" evidence="1">
    <location>
        <begin position="91"/>
        <end position="401"/>
    </location>
</feature>
<gene>
    <name evidence="2" type="ORF">PSALAMII_LOCUS11501</name>
</gene>
<protein>
    <recommendedName>
        <fullName evidence="1">Protein kinase domain-containing protein</fullName>
    </recommendedName>
</protein>
<dbReference type="GO" id="GO:0005524">
    <property type="term" value="F:ATP binding"/>
    <property type="evidence" value="ECO:0007669"/>
    <property type="project" value="InterPro"/>
</dbReference>
<evidence type="ECO:0000313" key="3">
    <source>
        <dbReference type="Proteomes" id="UP001152649"/>
    </source>
</evidence>
<evidence type="ECO:0000313" key="2">
    <source>
        <dbReference type="EMBL" id="CAG8431425.1"/>
    </source>
</evidence>
<dbReference type="PANTHER" id="PTHR37542:SF1">
    <property type="entry name" value="PRION-INHIBITION AND PROPAGATION HELO DOMAIN-CONTAINING PROTEIN"/>
    <property type="match status" value="1"/>
</dbReference>
<dbReference type="Proteomes" id="UP001152649">
    <property type="component" value="Unassembled WGS sequence"/>
</dbReference>
<name>A0A9W4K1G2_9EURO</name>
<dbReference type="InterPro" id="IPR000719">
    <property type="entry name" value="Prot_kinase_dom"/>
</dbReference>
<accession>A0A9W4K1G2</accession>
<dbReference type="AlphaFoldDB" id="A0A9W4K1G2"/>
<dbReference type="PANTHER" id="PTHR37542">
    <property type="entry name" value="HELO DOMAIN-CONTAINING PROTEIN-RELATED"/>
    <property type="match status" value="1"/>
</dbReference>